<keyword evidence="4" id="KW-1185">Reference proteome</keyword>
<feature type="domain" description="Nucleoside transporter/FeoB GTPase Gate" evidence="2">
    <location>
        <begin position="42"/>
        <end position="150"/>
    </location>
</feature>
<dbReference type="Proteomes" id="UP000199300">
    <property type="component" value="Unassembled WGS sequence"/>
</dbReference>
<feature type="transmembrane region" description="Helical" evidence="1">
    <location>
        <begin position="132"/>
        <end position="152"/>
    </location>
</feature>
<keyword evidence="1" id="KW-1133">Transmembrane helix</keyword>
<keyword evidence="1" id="KW-0472">Membrane</keyword>
<evidence type="ECO:0000256" key="1">
    <source>
        <dbReference type="SAM" id="Phobius"/>
    </source>
</evidence>
<organism evidence="3 4">
    <name type="scientific">Amphibacillus marinus</name>
    <dbReference type="NCBI Taxonomy" id="872970"/>
    <lineage>
        <taxon>Bacteria</taxon>
        <taxon>Bacillati</taxon>
        <taxon>Bacillota</taxon>
        <taxon>Bacilli</taxon>
        <taxon>Bacillales</taxon>
        <taxon>Bacillaceae</taxon>
        <taxon>Amphibacillus</taxon>
    </lineage>
</organism>
<dbReference type="AlphaFoldDB" id="A0A1H8GBD0"/>
<dbReference type="RefSeq" id="WP_091493339.1">
    <property type="nucleotide sequence ID" value="NZ_FODJ01000001.1"/>
</dbReference>
<accession>A0A1H8GBD0</accession>
<proteinExistence type="predicted"/>
<feature type="transmembrane region" description="Helical" evidence="1">
    <location>
        <begin position="164"/>
        <end position="187"/>
    </location>
</feature>
<dbReference type="InterPro" id="IPR011642">
    <property type="entry name" value="Gate_dom"/>
</dbReference>
<name>A0A1H8GBD0_9BACI</name>
<dbReference type="Pfam" id="PF07670">
    <property type="entry name" value="Gate"/>
    <property type="match status" value="1"/>
</dbReference>
<sequence>MVHLIWASLACIGIIYALFNGTITDVNEAIFTSGNEAVQIVIGLTSILIFWLGLMRVAEEAKVLKALNKLFRPLFTRLFPELPSEHRAIGYITSNFIANLFGLGNAATPLGIKAMKEMQRLSDGNQATRSMVTFLVINTTSLTFIPTTVIALRIQYGSAAPTEIVFPTFIASCISIISALIIDRLYYFKREKRKK</sequence>
<dbReference type="OrthoDB" id="9782481at2"/>
<evidence type="ECO:0000313" key="4">
    <source>
        <dbReference type="Proteomes" id="UP000199300"/>
    </source>
</evidence>
<feature type="transmembrane region" description="Helical" evidence="1">
    <location>
        <begin position="38"/>
        <end position="58"/>
    </location>
</feature>
<evidence type="ECO:0000259" key="2">
    <source>
        <dbReference type="Pfam" id="PF07670"/>
    </source>
</evidence>
<dbReference type="STRING" id="872970.SAMN04488134_10126"/>
<reference evidence="3 4" key="1">
    <citation type="submission" date="2016-10" db="EMBL/GenBank/DDBJ databases">
        <authorList>
            <person name="de Groot N.N."/>
        </authorList>
    </citation>
    <scope>NUCLEOTIDE SEQUENCE [LARGE SCALE GENOMIC DNA]</scope>
    <source>
        <strain evidence="3 4">CGMCC 1.10434</strain>
    </source>
</reference>
<keyword evidence="1" id="KW-0812">Transmembrane</keyword>
<protein>
    <submittedName>
        <fullName evidence="3">Spore maturation protein A</fullName>
    </submittedName>
</protein>
<dbReference type="EMBL" id="FODJ01000001">
    <property type="protein sequence ID" value="SEN41451.1"/>
    <property type="molecule type" value="Genomic_DNA"/>
</dbReference>
<gene>
    <name evidence="3" type="ORF">SAMN04488134_10126</name>
</gene>
<feature type="transmembrane region" description="Helical" evidence="1">
    <location>
        <begin position="88"/>
        <end position="112"/>
    </location>
</feature>
<feature type="transmembrane region" description="Helical" evidence="1">
    <location>
        <begin position="6"/>
        <end position="26"/>
    </location>
</feature>
<evidence type="ECO:0000313" key="3">
    <source>
        <dbReference type="EMBL" id="SEN41451.1"/>
    </source>
</evidence>